<dbReference type="Pfam" id="PF22258">
    <property type="entry name" value="DUF6949"/>
    <property type="match status" value="1"/>
</dbReference>
<dbReference type="STRING" id="1855383.SAMN05216548_102409"/>
<keyword evidence="1" id="KW-1133">Transmembrane helix</keyword>
<evidence type="ECO:0000313" key="2">
    <source>
        <dbReference type="EMBL" id="SEQ10698.1"/>
    </source>
</evidence>
<dbReference type="AlphaFoldDB" id="A0A1H9DD99"/>
<organism evidence="2 3">
    <name type="scientific">Faunimonas pinastri</name>
    <dbReference type="NCBI Taxonomy" id="1855383"/>
    <lineage>
        <taxon>Bacteria</taxon>
        <taxon>Pseudomonadati</taxon>
        <taxon>Pseudomonadota</taxon>
        <taxon>Alphaproteobacteria</taxon>
        <taxon>Hyphomicrobiales</taxon>
        <taxon>Afifellaceae</taxon>
        <taxon>Faunimonas</taxon>
    </lineage>
</organism>
<feature type="transmembrane region" description="Helical" evidence="1">
    <location>
        <begin position="46"/>
        <end position="65"/>
    </location>
</feature>
<evidence type="ECO:0000313" key="3">
    <source>
        <dbReference type="Proteomes" id="UP000199647"/>
    </source>
</evidence>
<proteinExistence type="predicted"/>
<feature type="transmembrane region" description="Helical" evidence="1">
    <location>
        <begin position="77"/>
        <end position="101"/>
    </location>
</feature>
<keyword evidence="3" id="KW-1185">Reference proteome</keyword>
<keyword evidence="1" id="KW-0472">Membrane</keyword>
<keyword evidence="1" id="KW-0812">Transmembrane</keyword>
<evidence type="ECO:0000256" key="1">
    <source>
        <dbReference type="SAM" id="Phobius"/>
    </source>
</evidence>
<dbReference type="OrthoDB" id="8451574at2"/>
<dbReference type="InterPro" id="IPR053803">
    <property type="entry name" value="DUF6949"/>
</dbReference>
<dbReference type="EMBL" id="FOFG01000002">
    <property type="protein sequence ID" value="SEQ10698.1"/>
    <property type="molecule type" value="Genomic_DNA"/>
</dbReference>
<reference evidence="2 3" key="1">
    <citation type="submission" date="2016-10" db="EMBL/GenBank/DDBJ databases">
        <authorList>
            <person name="de Groot N.N."/>
        </authorList>
    </citation>
    <scope>NUCLEOTIDE SEQUENCE [LARGE SCALE GENOMIC DNA]</scope>
    <source>
        <strain evidence="2 3">A52C2</strain>
    </source>
</reference>
<dbReference type="RefSeq" id="WP_092495559.1">
    <property type="nucleotide sequence ID" value="NZ_FOFG01000002.1"/>
</dbReference>
<name>A0A1H9DD99_9HYPH</name>
<protein>
    <submittedName>
        <fullName evidence="2">Uncharacterized protein</fullName>
    </submittedName>
</protein>
<sequence>MAQFEAFVFCAAIGFAMAGVVASFYELLTRRPADFLLPNQTLATSGISILLSMFGGPVIVSRKILAGLRSREVRPQAAALGFLVSGMWSVCAGIFVLSLYIRM</sequence>
<dbReference type="Proteomes" id="UP000199647">
    <property type="component" value="Unassembled WGS sequence"/>
</dbReference>
<accession>A0A1H9DD99</accession>
<gene>
    <name evidence="2" type="ORF">SAMN05216548_102409</name>
</gene>